<gene>
    <name evidence="1" type="ORF">PGT21_020508</name>
    <name evidence="2" type="ORF">PGTUg99_021489</name>
</gene>
<evidence type="ECO:0000313" key="2">
    <source>
        <dbReference type="EMBL" id="KAA1125802.1"/>
    </source>
</evidence>
<dbReference type="AlphaFoldDB" id="A0A5B0M1E5"/>
<sequence>MEAACRASEPDALYARRRIVTEAALEAELFPSKFSIGTVPAPRQEVLLSSRSRK</sequence>
<evidence type="ECO:0000313" key="1">
    <source>
        <dbReference type="EMBL" id="KAA1070662.1"/>
    </source>
</evidence>
<dbReference type="Proteomes" id="UP000324748">
    <property type="component" value="Unassembled WGS sequence"/>
</dbReference>
<protein>
    <submittedName>
        <fullName evidence="1">Uncharacterized protein</fullName>
    </submittedName>
</protein>
<accession>A0A5B0M1E5</accession>
<name>A0A5B0M1E5_PUCGR</name>
<dbReference type="Proteomes" id="UP000325313">
    <property type="component" value="Unassembled WGS sequence"/>
</dbReference>
<proteinExistence type="predicted"/>
<keyword evidence="3" id="KW-1185">Reference proteome</keyword>
<comment type="caution">
    <text evidence="1">The sequence shown here is derived from an EMBL/GenBank/DDBJ whole genome shotgun (WGS) entry which is preliminary data.</text>
</comment>
<organism evidence="1 3">
    <name type="scientific">Puccinia graminis f. sp. tritici</name>
    <dbReference type="NCBI Taxonomy" id="56615"/>
    <lineage>
        <taxon>Eukaryota</taxon>
        <taxon>Fungi</taxon>
        <taxon>Dikarya</taxon>
        <taxon>Basidiomycota</taxon>
        <taxon>Pucciniomycotina</taxon>
        <taxon>Pucciniomycetes</taxon>
        <taxon>Pucciniales</taxon>
        <taxon>Pucciniaceae</taxon>
        <taxon>Puccinia</taxon>
    </lineage>
</organism>
<evidence type="ECO:0000313" key="4">
    <source>
        <dbReference type="Proteomes" id="UP000325313"/>
    </source>
</evidence>
<evidence type="ECO:0000313" key="3">
    <source>
        <dbReference type="Proteomes" id="UP000324748"/>
    </source>
</evidence>
<reference evidence="3 4" key="1">
    <citation type="submission" date="2019-05" db="EMBL/GenBank/DDBJ databases">
        <title>Emergence of the Ug99 lineage of the wheat stem rust pathogen through somatic hybridization.</title>
        <authorList>
            <person name="Li F."/>
            <person name="Upadhyaya N.M."/>
            <person name="Sperschneider J."/>
            <person name="Matny O."/>
            <person name="Nguyen-Phuc H."/>
            <person name="Mago R."/>
            <person name="Raley C."/>
            <person name="Miller M.E."/>
            <person name="Silverstein K.A.T."/>
            <person name="Henningsen E."/>
            <person name="Hirsch C.D."/>
            <person name="Visser B."/>
            <person name="Pretorius Z.A."/>
            <person name="Steffenson B.J."/>
            <person name="Schwessinger B."/>
            <person name="Dodds P.N."/>
            <person name="Figueroa M."/>
        </authorList>
    </citation>
    <scope>NUCLEOTIDE SEQUENCE [LARGE SCALE GENOMIC DNA]</scope>
    <source>
        <strain evidence="1">21-0</strain>
        <strain evidence="2 4">Ug99</strain>
    </source>
</reference>
<dbReference type="EMBL" id="VDEP01000175">
    <property type="protein sequence ID" value="KAA1125802.1"/>
    <property type="molecule type" value="Genomic_DNA"/>
</dbReference>
<dbReference type="EMBL" id="VSWC01000171">
    <property type="protein sequence ID" value="KAA1070662.1"/>
    <property type="molecule type" value="Genomic_DNA"/>
</dbReference>